<keyword evidence="2 10" id="KW-0723">Serine/threonine-protein kinase</keyword>
<dbReference type="SUPFAM" id="SSF56112">
    <property type="entry name" value="Protein kinase-like (PK-like)"/>
    <property type="match status" value="1"/>
</dbReference>
<dbReference type="CDD" id="cd05580">
    <property type="entry name" value="STKc_PKA_like"/>
    <property type="match status" value="1"/>
</dbReference>
<comment type="catalytic activity">
    <reaction evidence="8">
        <text>L-seryl-[protein] + ATP = O-phospho-L-seryl-[protein] + ADP + H(+)</text>
        <dbReference type="Rhea" id="RHEA:17989"/>
        <dbReference type="Rhea" id="RHEA-COMP:9863"/>
        <dbReference type="Rhea" id="RHEA-COMP:11604"/>
        <dbReference type="ChEBI" id="CHEBI:15378"/>
        <dbReference type="ChEBI" id="CHEBI:29999"/>
        <dbReference type="ChEBI" id="CHEBI:30616"/>
        <dbReference type="ChEBI" id="CHEBI:83421"/>
        <dbReference type="ChEBI" id="CHEBI:456216"/>
        <dbReference type="EC" id="2.7.11.11"/>
    </reaction>
</comment>
<dbReference type="Proteomes" id="UP000193719">
    <property type="component" value="Unassembled WGS sequence"/>
</dbReference>
<dbReference type="PROSITE" id="PS00108">
    <property type="entry name" value="PROTEIN_KINASE_ST"/>
    <property type="match status" value="1"/>
</dbReference>
<dbReference type="PROSITE" id="PS51285">
    <property type="entry name" value="AGC_KINASE_CTER"/>
    <property type="match status" value="1"/>
</dbReference>
<comment type="catalytic activity">
    <reaction evidence="7">
        <text>L-threonyl-[protein] + ATP = O-phospho-L-threonyl-[protein] + ADP + H(+)</text>
        <dbReference type="Rhea" id="RHEA:46608"/>
        <dbReference type="Rhea" id="RHEA-COMP:11060"/>
        <dbReference type="Rhea" id="RHEA-COMP:11605"/>
        <dbReference type="ChEBI" id="CHEBI:15378"/>
        <dbReference type="ChEBI" id="CHEBI:30013"/>
        <dbReference type="ChEBI" id="CHEBI:30616"/>
        <dbReference type="ChEBI" id="CHEBI:61977"/>
        <dbReference type="ChEBI" id="CHEBI:456216"/>
        <dbReference type="EC" id="2.7.11.11"/>
    </reaction>
</comment>
<evidence type="ECO:0000256" key="1">
    <source>
        <dbReference type="ARBA" id="ARBA00012444"/>
    </source>
</evidence>
<keyword evidence="5 13" id="KW-0418">Kinase</keyword>
<dbReference type="FunFam" id="1.10.510.10:FF:000005">
    <property type="entry name" value="cAMP-dependent protein kinase catalytic subunit alpha"/>
    <property type="match status" value="1"/>
</dbReference>
<dbReference type="FunFam" id="3.30.200.20:FF:000005">
    <property type="entry name" value="cAMP-dependent protein kinase catalytic subunit"/>
    <property type="match status" value="1"/>
</dbReference>
<evidence type="ECO:0000256" key="7">
    <source>
        <dbReference type="ARBA" id="ARBA00047292"/>
    </source>
</evidence>
<keyword evidence="14" id="KW-1185">Reference proteome</keyword>
<dbReference type="GO" id="GO:0005829">
    <property type="term" value="C:cytosol"/>
    <property type="evidence" value="ECO:0007669"/>
    <property type="project" value="TreeGrafter"/>
</dbReference>
<comment type="caution">
    <text evidence="13">The sequence shown here is derived from an EMBL/GenBank/DDBJ whole genome shotgun (WGS) entry which is preliminary data.</text>
</comment>
<feature type="binding site" evidence="9">
    <location>
        <position position="81"/>
    </location>
    <ligand>
        <name>ATP</name>
        <dbReference type="ChEBI" id="CHEBI:30616"/>
    </ligand>
</feature>
<dbReference type="PANTHER" id="PTHR24353">
    <property type="entry name" value="CYCLIC NUCLEOTIDE-DEPENDENT PROTEIN KINASE"/>
    <property type="match status" value="1"/>
</dbReference>
<organism evidence="13 14">
    <name type="scientific">Piromyces finnis</name>
    <dbReference type="NCBI Taxonomy" id="1754191"/>
    <lineage>
        <taxon>Eukaryota</taxon>
        <taxon>Fungi</taxon>
        <taxon>Fungi incertae sedis</taxon>
        <taxon>Chytridiomycota</taxon>
        <taxon>Chytridiomycota incertae sedis</taxon>
        <taxon>Neocallimastigomycetes</taxon>
        <taxon>Neocallimastigales</taxon>
        <taxon>Neocallimastigaceae</taxon>
        <taxon>Piromyces</taxon>
    </lineage>
</organism>
<accession>A0A1Y1VHA5</accession>
<dbReference type="PROSITE" id="PS50011">
    <property type="entry name" value="PROTEIN_KINASE_DOM"/>
    <property type="match status" value="1"/>
</dbReference>
<feature type="domain" description="Protein kinase" evidence="11">
    <location>
        <begin position="52"/>
        <end position="306"/>
    </location>
</feature>
<dbReference type="Gene3D" id="3.30.200.20">
    <property type="entry name" value="Phosphorylase Kinase, domain 1"/>
    <property type="match status" value="1"/>
</dbReference>
<gene>
    <name evidence="13" type="ORF">BCR36DRAFT_367870</name>
</gene>
<dbReference type="AlphaFoldDB" id="A0A1Y1VHA5"/>
<evidence type="ECO:0000256" key="10">
    <source>
        <dbReference type="RuleBase" id="RU000304"/>
    </source>
</evidence>
<dbReference type="InterPro" id="IPR008271">
    <property type="entry name" value="Ser/Thr_kinase_AS"/>
</dbReference>
<dbReference type="EC" id="2.7.11.11" evidence="1"/>
<evidence type="ECO:0000256" key="5">
    <source>
        <dbReference type="ARBA" id="ARBA00022777"/>
    </source>
</evidence>
<name>A0A1Y1VHA5_9FUNG</name>
<dbReference type="Gene3D" id="1.10.510.10">
    <property type="entry name" value="Transferase(Phosphotransferase) domain 1"/>
    <property type="match status" value="1"/>
</dbReference>
<feature type="domain" description="AGC-kinase C-terminal" evidence="12">
    <location>
        <begin position="307"/>
        <end position="364"/>
    </location>
</feature>
<dbReference type="GO" id="GO:0004691">
    <property type="term" value="F:cAMP-dependent protein kinase activity"/>
    <property type="evidence" value="ECO:0007669"/>
    <property type="project" value="UniProtKB-EC"/>
</dbReference>
<dbReference type="InterPro" id="IPR000961">
    <property type="entry name" value="AGC-kinase_C"/>
</dbReference>
<evidence type="ECO:0000259" key="12">
    <source>
        <dbReference type="PROSITE" id="PS51285"/>
    </source>
</evidence>
<proteinExistence type="inferred from homology"/>
<keyword evidence="3" id="KW-0808">Transferase</keyword>
<evidence type="ECO:0000313" key="14">
    <source>
        <dbReference type="Proteomes" id="UP000193719"/>
    </source>
</evidence>
<dbReference type="GO" id="GO:0005952">
    <property type="term" value="C:cAMP-dependent protein kinase complex"/>
    <property type="evidence" value="ECO:0007669"/>
    <property type="project" value="TreeGrafter"/>
</dbReference>
<dbReference type="GO" id="GO:0005524">
    <property type="term" value="F:ATP binding"/>
    <property type="evidence" value="ECO:0007669"/>
    <property type="project" value="UniProtKB-UniRule"/>
</dbReference>
<dbReference type="InterPro" id="IPR011009">
    <property type="entry name" value="Kinase-like_dom_sf"/>
</dbReference>
<dbReference type="PANTHER" id="PTHR24353:SF37">
    <property type="entry name" value="CAMP-DEPENDENT PROTEIN KINASE CATALYTIC SUBUNIT PRKX"/>
    <property type="match status" value="1"/>
</dbReference>
<dbReference type="InterPro" id="IPR017441">
    <property type="entry name" value="Protein_kinase_ATP_BS"/>
</dbReference>
<keyword evidence="4 9" id="KW-0547">Nucleotide-binding</keyword>
<reference evidence="13 14" key="1">
    <citation type="submission" date="2016-08" db="EMBL/GenBank/DDBJ databases">
        <title>Genomes of anaerobic fungi encode conserved fungal cellulosomes for biomass hydrolysis.</title>
        <authorList>
            <consortium name="DOE Joint Genome Institute"/>
            <person name="Haitjema C.H."/>
            <person name="Gilmore S.P."/>
            <person name="Henske J.K."/>
            <person name="Solomon K.V."/>
            <person name="De Groot R."/>
            <person name="Kuo A."/>
            <person name="Mondo S.J."/>
            <person name="Salamov A.A."/>
            <person name="Labutti K."/>
            <person name="Zhao Z."/>
            <person name="Chiniquy J."/>
            <person name="Barry K."/>
            <person name="Brewer H.M."/>
            <person name="Purvine S.O."/>
            <person name="Wright A.T."/>
            <person name="Boxma B."/>
            <person name="Van Alen T."/>
            <person name="Hackstein J.H."/>
            <person name="Baker S.E."/>
            <person name="Grigoriev I.V."/>
            <person name="O'Malley M.A."/>
        </authorList>
    </citation>
    <scope>NUCLEOTIDE SEQUENCE [LARGE SCALE GENOMIC DNA]</scope>
    <source>
        <strain evidence="14">finn</strain>
    </source>
</reference>
<dbReference type="InterPro" id="IPR000719">
    <property type="entry name" value="Prot_kinase_dom"/>
</dbReference>
<dbReference type="Pfam" id="PF00069">
    <property type="entry name" value="Pkinase"/>
    <property type="match status" value="1"/>
</dbReference>
<evidence type="ECO:0000256" key="8">
    <source>
        <dbReference type="ARBA" id="ARBA00047454"/>
    </source>
</evidence>
<dbReference type="SMART" id="SM00133">
    <property type="entry name" value="S_TK_X"/>
    <property type="match status" value="1"/>
</dbReference>
<protein>
    <recommendedName>
        <fullName evidence="1">cAMP-dependent protein kinase</fullName>
        <ecNumber evidence="1">2.7.11.11</ecNumber>
    </recommendedName>
</protein>
<dbReference type="PROSITE" id="PS00107">
    <property type="entry name" value="PROTEIN_KINASE_ATP"/>
    <property type="match status" value="1"/>
</dbReference>
<dbReference type="EMBL" id="MCFH01000008">
    <property type="protein sequence ID" value="ORX56040.1"/>
    <property type="molecule type" value="Genomic_DNA"/>
</dbReference>
<dbReference type="OrthoDB" id="63267at2759"/>
<dbReference type="SMART" id="SM00220">
    <property type="entry name" value="S_TKc"/>
    <property type="match status" value="1"/>
</dbReference>
<keyword evidence="6 9" id="KW-0067">ATP-binding</keyword>
<sequence length="364" mass="42975">MDQSQSHRLYPFNSFKFNPNRIQNMQMIPEYIYAERENAFQEYQNRYNLNDFERLITLGTGTFGRVFLVRRRGSHNYYAMKAMKKTEIVRLKQVEHINSEKEIISKVRHPFIVNMLCTFQDVKYLYMIMEYIIGGELFLHLRRAGNFPPYQAKFYAAEVILALEYLHKLDIVYRDLKPENILLDQTGHVKITDFGFAKKVESRTWTLCGTPEYLAPEIIQSKGHGKAVDWWALGILTYEMLLGYPPFYDESPFGIYDKILKGVIFFPPQIDKVAKNLIEGLLTEDITKRLGNLVGEAEDVKRHRWFKDIDWQALYNKEIIPPFIPKCHAVNDTSNFERYPEPSPEEFILNENDVDTYKELFLNF</sequence>
<reference evidence="13 14" key="2">
    <citation type="submission" date="2016-08" db="EMBL/GenBank/DDBJ databases">
        <title>Pervasive Adenine N6-methylation of Active Genes in Fungi.</title>
        <authorList>
            <consortium name="DOE Joint Genome Institute"/>
            <person name="Mondo S.J."/>
            <person name="Dannebaum R.O."/>
            <person name="Kuo R.C."/>
            <person name="Labutti K."/>
            <person name="Haridas S."/>
            <person name="Kuo A."/>
            <person name="Salamov A."/>
            <person name="Ahrendt S.R."/>
            <person name="Lipzen A."/>
            <person name="Sullivan W."/>
            <person name="Andreopoulos W.B."/>
            <person name="Clum A."/>
            <person name="Lindquist E."/>
            <person name="Daum C."/>
            <person name="Ramamoorthy G.K."/>
            <person name="Gryganskyi A."/>
            <person name="Culley D."/>
            <person name="Magnuson J.K."/>
            <person name="James T.Y."/>
            <person name="O'Malley M.A."/>
            <person name="Stajich J.E."/>
            <person name="Spatafora J.W."/>
            <person name="Visel A."/>
            <person name="Grigoriev I.V."/>
        </authorList>
    </citation>
    <scope>NUCLEOTIDE SEQUENCE [LARGE SCALE GENOMIC DNA]</scope>
    <source>
        <strain evidence="14">finn</strain>
    </source>
</reference>
<evidence type="ECO:0000256" key="3">
    <source>
        <dbReference type="ARBA" id="ARBA00022679"/>
    </source>
</evidence>
<evidence type="ECO:0000313" key="13">
    <source>
        <dbReference type="EMBL" id="ORX56040.1"/>
    </source>
</evidence>
<evidence type="ECO:0000259" key="11">
    <source>
        <dbReference type="PROSITE" id="PS50011"/>
    </source>
</evidence>
<evidence type="ECO:0000256" key="6">
    <source>
        <dbReference type="ARBA" id="ARBA00022840"/>
    </source>
</evidence>
<evidence type="ECO:0000256" key="9">
    <source>
        <dbReference type="PROSITE-ProRule" id="PRU10141"/>
    </source>
</evidence>
<evidence type="ECO:0000256" key="4">
    <source>
        <dbReference type="ARBA" id="ARBA00022741"/>
    </source>
</evidence>
<evidence type="ECO:0000256" key="2">
    <source>
        <dbReference type="ARBA" id="ARBA00022527"/>
    </source>
</evidence>
<comment type="similarity">
    <text evidence="10">Belongs to the protein kinase superfamily.</text>
</comment>
<dbReference type="STRING" id="1754191.A0A1Y1VHA5"/>